<evidence type="ECO:0000313" key="9">
    <source>
        <dbReference type="Proteomes" id="UP000836404"/>
    </source>
</evidence>
<keyword evidence="4 6" id="KW-0496">Mitochondrion</keyword>
<keyword evidence="9" id="KW-1185">Reference proteome</keyword>
<dbReference type="GO" id="GO:0005759">
    <property type="term" value="C:mitochondrial matrix"/>
    <property type="evidence" value="ECO:0007669"/>
    <property type="project" value="UniProtKB-SubCell"/>
</dbReference>
<proteinExistence type="inferred from homology"/>
<protein>
    <recommendedName>
        <fullName evidence="6">Succinate dehydrogenase assembly factor 3</fullName>
        <shortName evidence="6">SDH assembly factor 3</shortName>
        <shortName evidence="6">SDHAF3</shortName>
    </recommendedName>
</protein>
<dbReference type="EMBL" id="CAJHJF010000119">
    <property type="protein sequence ID" value="CAD6897202.1"/>
    <property type="molecule type" value="Genomic_DNA"/>
</dbReference>
<sequence length="203" mass="22795">MHGVVMKEFETMRVTSFAGEKKADLARRCPNEPTSIFVAALLRPVLSGVSVQQSRLASSSSSSPSGSSSNNPHSQHFNLTPTAQALLPPIPLYRRILRAHRYALSAEMRSLGDAYIKDEFRRHRKADNPLHLIGFLSQWKLYLDTLEVDRGIGLKTEGRRLDPDLLEKLSEEQVHQLYELYSHLLVEGEGEGEGEPESSKDQK</sequence>
<evidence type="ECO:0000256" key="3">
    <source>
        <dbReference type="ARBA" id="ARBA00022946"/>
    </source>
</evidence>
<dbReference type="Pfam" id="PF13233">
    <property type="entry name" value="Complex1_LYR_2"/>
    <property type="match status" value="1"/>
</dbReference>
<dbReference type="PANTHER" id="PTHR13137">
    <property type="entry name" value="DC11 ACN9 HOMOLOG"/>
    <property type="match status" value="1"/>
</dbReference>
<evidence type="ECO:0000256" key="2">
    <source>
        <dbReference type="ARBA" id="ARBA00006020"/>
    </source>
</evidence>
<dbReference type="Proteomes" id="UP000836404">
    <property type="component" value="Unassembled WGS sequence"/>
</dbReference>
<dbReference type="PANTHER" id="PTHR13137:SF6">
    <property type="entry name" value="SUCCINATE DEHYDROGENASE ASSEMBLY FACTOR 3, MITOCHONDRIAL"/>
    <property type="match status" value="1"/>
</dbReference>
<dbReference type="GO" id="GO:0034553">
    <property type="term" value="P:mitochondrial respiratory chain complex II assembly"/>
    <property type="evidence" value="ECO:0007669"/>
    <property type="project" value="UniProtKB-UniRule"/>
</dbReference>
<keyword evidence="5 6" id="KW-0143">Chaperone</keyword>
<name>A0A9N8L9H0_9BASI</name>
<dbReference type="AlphaFoldDB" id="A0A9N8L9H0"/>
<gene>
    <name evidence="8" type="ORF">JKILLFL_G4021</name>
</gene>
<dbReference type="InterPro" id="IPR008381">
    <property type="entry name" value="SDHAF3/Sdh7"/>
</dbReference>
<dbReference type="GO" id="GO:0006105">
    <property type="term" value="P:succinate metabolic process"/>
    <property type="evidence" value="ECO:0007669"/>
    <property type="project" value="TreeGrafter"/>
</dbReference>
<comment type="subunit">
    <text evidence="6">Interacts with the iron-sulfur protein subunit within the SDH catalytic dimer.</text>
</comment>
<feature type="region of interest" description="Disordered" evidence="7">
    <location>
        <begin position="56"/>
        <end position="78"/>
    </location>
</feature>
<dbReference type="CDD" id="cd20270">
    <property type="entry name" value="Complex1_LYR_SDHAF3_LYRM10"/>
    <property type="match status" value="1"/>
</dbReference>
<evidence type="ECO:0000256" key="1">
    <source>
        <dbReference type="ARBA" id="ARBA00004305"/>
    </source>
</evidence>
<comment type="subcellular location">
    <subcellularLocation>
        <location evidence="1 6">Mitochondrion matrix</location>
    </subcellularLocation>
</comment>
<comment type="caution">
    <text evidence="8">The sequence shown here is derived from an EMBL/GenBank/DDBJ whole genome shotgun (WGS) entry which is preliminary data.</text>
</comment>
<comment type="function">
    <text evidence="6">Plays an essential role in the assembly of succinate dehydrogenase (SDH), an enzyme complex (also referred to as respiratory complex II) that is a component of both the tricarboxylic acid (TCA) cycle and the mitochondrial electron transport chain, and which couples the oxidation of succinate to fumarate with the reduction of ubiquinone (coenzyme Q) to ubiquinol. Promotes maturation of the iron-sulfur protein subunit of the SDH catalytic dimer, protecting it from the deleterious effects of oxidants. May act together with SDHAF1.</text>
</comment>
<evidence type="ECO:0000256" key="6">
    <source>
        <dbReference type="RuleBase" id="RU368039"/>
    </source>
</evidence>
<evidence type="ECO:0000313" key="8">
    <source>
        <dbReference type="EMBL" id="CAD6897202.1"/>
    </source>
</evidence>
<accession>A0A9N8L9H0</accession>
<keyword evidence="3" id="KW-0809">Transit peptide</keyword>
<evidence type="ECO:0000256" key="4">
    <source>
        <dbReference type="ARBA" id="ARBA00023128"/>
    </source>
</evidence>
<feature type="compositionally biased region" description="Low complexity" evidence="7">
    <location>
        <begin position="58"/>
        <end position="74"/>
    </location>
</feature>
<organism evidence="8 9">
    <name type="scientific">Tilletia laevis</name>
    <dbReference type="NCBI Taxonomy" id="157183"/>
    <lineage>
        <taxon>Eukaryota</taxon>
        <taxon>Fungi</taxon>
        <taxon>Dikarya</taxon>
        <taxon>Basidiomycota</taxon>
        <taxon>Ustilaginomycotina</taxon>
        <taxon>Exobasidiomycetes</taxon>
        <taxon>Tilletiales</taxon>
        <taxon>Tilletiaceae</taxon>
        <taxon>Tilletia</taxon>
    </lineage>
</organism>
<dbReference type="GO" id="GO:0005758">
    <property type="term" value="C:mitochondrial intermembrane space"/>
    <property type="evidence" value="ECO:0007669"/>
    <property type="project" value="TreeGrafter"/>
</dbReference>
<evidence type="ECO:0000256" key="5">
    <source>
        <dbReference type="ARBA" id="ARBA00023186"/>
    </source>
</evidence>
<evidence type="ECO:0000256" key="7">
    <source>
        <dbReference type="SAM" id="MobiDB-lite"/>
    </source>
</evidence>
<reference evidence="8 9" key="1">
    <citation type="submission" date="2020-10" db="EMBL/GenBank/DDBJ databases">
        <authorList>
            <person name="Sedaghatjoo S."/>
        </authorList>
    </citation>
    <scope>NUCLEOTIDE SEQUENCE [LARGE SCALE GENOMIC DNA]</scope>
    <source>
        <strain evidence="8 9">LLFL</strain>
    </source>
</reference>
<comment type="similarity">
    <text evidence="2 6">Belongs to the complex I LYR family. SDHAF3 subfamily.</text>
</comment>